<keyword evidence="2" id="KW-0489">Methyltransferase</keyword>
<dbReference type="SUPFAM" id="SSF53335">
    <property type="entry name" value="S-adenosyl-L-methionine-dependent methyltransferases"/>
    <property type="match status" value="1"/>
</dbReference>
<dbReference type="RefSeq" id="WP_243478832.1">
    <property type="nucleotide sequence ID" value="NZ_CP063982.1"/>
</dbReference>
<accession>A0ABY4AJH0</accession>
<protein>
    <submittedName>
        <fullName evidence="2">Class I SAM-dependent methyltransferase</fullName>
    </submittedName>
</protein>
<evidence type="ECO:0000256" key="1">
    <source>
        <dbReference type="SAM" id="Coils"/>
    </source>
</evidence>
<dbReference type="PANTHER" id="PTHR43591:SF24">
    <property type="entry name" value="2-METHOXY-6-POLYPRENYL-1,4-BENZOQUINOL METHYLASE, MITOCHONDRIAL"/>
    <property type="match status" value="1"/>
</dbReference>
<evidence type="ECO:0000313" key="2">
    <source>
        <dbReference type="EMBL" id="UOD50430.1"/>
    </source>
</evidence>
<dbReference type="Pfam" id="PF13489">
    <property type="entry name" value="Methyltransf_23"/>
    <property type="match status" value="1"/>
</dbReference>
<dbReference type="EMBL" id="CP063982">
    <property type="protein sequence ID" value="UOD50430.1"/>
    <property type="molecule type" value="Genomic_DNA"/>
</dbReference>
<dbReference type="GO" id="GO:0008168">
    <property type="term" value="F:methyltransferase activity"/>
    <property type="evidence" value="ECO:0007669"/>
    <property type="project" value="UniProtKB-KW"/>
</dbReference>
<keyword evidence="1" id="KW-0175">Coiled coil</keyword>
<feature type="coiled-coil region" evidence="1">
    <location>
        <begin position="273"/>
        <end position="300"/>
    </location>
</feature>
<name>A0ABY4AJH0_9BURK</name>
<dbReference type="Gene3D" id="3.40.50.150">
    <property type="entry name" value="Vaccinia Virus protein VP39"/>
    <property type="match status" value="1"/>
</dbReference>
<dbReference type="PANTHER" id="PTHR43591">
    <property type="entry name" value="METHYLTRANSFERASE"/>
    <property type="match status" value="1"/>
</dbReference>
<dbReference type="Proteomes" id="UP000831607">
    <property type="component" value="Chromosome"/>
</dbReference>
<sequence>MTTDFYRQFEDRFRTSRENIKLRLAFYQPLLQSLQALPTPRRALDLGCGRGEWLELLVQAGFEANGVDLDAGMLQACEQLNLPAKQGDALSLLKQTPDNSLALVSAFHMVEHIPFEMLLELVREARRVLVPGGVLLMETPNPENLSVGTSNFYLDPTHSKPIPHALLAFVTEHAGFAAHQILRVNQPFDLHPDDRVLLSDLVFGASPDYAVAAVKGGNDEALARFKSVWPSDPGAALDAIAYRYDDQLTRQLAQLDRGLSRVTHFGNGLYGHIEELRSLNAQLAQRVSDLETRLLAQQAKGLRWYALRPLRIAKRFYLGLRQEGIRGIWQPVAQYLNASPHRRNRALKLLRRWRLHRISAALFNPAQIRQRIAEQAPPPAIEALPPSSRAIDTLVTAKLYTHFEE</sequence>
<keyword evidence="2" id="KW-0808">Transferase</keyword>
<dbReference type="GO" id="GO:0032259">
    <property type="term" value="P:methylation"/>
    <property type="evidence" value="ECO:0007669"/>
    <property type="project" value="UniProtKB-KW"/>
</dbReference>
<gene>
    <name evidence="2" type="ORF">DHf2319_00330</name>
</gene>
<proteinExistence type="predicted"/>
<evidence type="ECO:0000313" key="3">
    <source>
        <dbReference type="Proteomes" id="UP000831607"/>
    </source>
</evidence>
<reference evidence="2 3" key="1">
    <citation type="submission" date="2020-11" db="EMBL/GenBank/DDBJ databases">
        <title>Algicoccus daihaiensis sp.nov., isolated from Daihai Lake in Inner Mongolia.</title>
        <authorList>
            <person name="Kai J."/>
        </authorList>
    </citation>
    <scope>NUCLEOTIDE SEQUENCE [LARGE SCALE GENOMIC DNA]</scope>
    <source>
        <strain evidence="3">f23</strain>
    </source>
</reference>
<dbReference type="CDD" id="cd02440">
    <property type="entry name" value="AdoMet_MTases"/>
    <property type="match status" value="1"/>
</dbReference>
<keyword evidence="3" id="KW-1185">Reference proteome</keyword>
<organism evidence="2 3">
    <name type="scientific">Orrella daihaiensis</name>
    <dbReference type="NCBI Taxonomy" id="2782176"/>
    <lineage>
        <taxon>Bacteria</taxon>
        <taxon>Pseudomonadati</taxon>
        <taxon>Pseudomonadota</taxon>
        <taxon>Betaproteobacteria</taxon>
        <taxon>Burkholderiales</taxon>
        <taxon>Alcaligenaceae</taxon>
        <taxon>Orrella</taxon>
    </lineage>
</organism>
<dbReference type="InterPro" id="IPR029063">
    <property type="entry name" value="SAM-dependent_MTases_sf"/>
</dbReference>